<gene>
    <name evidence="2" type="ORF">BSTOLATCC_MIC7544</name>
</gene>
<evidence type="ECO:0000256" key="1">
    <source>
        <dbReference type="SAM" id="Phobius"/>
    </source>
</evidence>
<keyword evidence="3" id="KW-1185">Reference proteome</keyword>
<accession>A0AAU9IKP5</accession>
<feature type="transmembrane region" description="Helical" evidence="1">
    <location>
        <begin position="111"/>
        <end position="133"/>
    </location>
</feature>
<keyword evidence="1" id="KW-0472">Membrane</keyword>
<keyword evidence="1" id="KW-0812">Transmembrane</keyword>
<organism evidence="2 3">
    <name type="scientific">Blepharisma stoltei</name>
    <dbReference type="NCBI Taxonomy" id="1481888"/>
    <lineage>
        <taxon>Eukaryota</taxon>
        <taxon>Sar</taxon>
        <taxon>Alveolata</taxon>
        <taxon>Ciliophora</taxon>
        <taxon>Postciliodesmatophora</taxon>
        <taxon>Heterotrichea</taxon>
        <taxon>Heterotrichida</taxon>
        <taxon>Blepharismidae</taxon>
        <taxon>Blepharisma</taxon>
    </lineage>
</organism>
<protein>
    <recommendedName>
        <fullName evidence="4">DoxX family protein</fullName>
    </recommendedName>
</protein>
<dbReference type="AlphaFoldDB" id="A0AAU9IKP5"/>
<proteinExistence type="predicted"/>
<evidence type="ECO:0008006" key="4">
    <source>
        <dbReference type="Google" id="ProtNLM"/>
    </source>
</evidence>
<reference evidence="2" key="1">
    <citation type="submission" date="2021-09" db="EMBL/GenBank/DDBJ databases">
        <authorList>
            <consortium name="AG Swart"/>
            <person name="Singh M."/>
            <person name="Singh A."/>
            <person name="Seah K."/>
            <person name="Emmerich C."/>
        </authorList>
    </citation>
    <scope>NUCLEOTIDE SEQUENCE</scope>
    <source>
        <strain evidence="2">ATCC30299</strain>
    </source>
</reference>
<evidence type="ECO:0000313" key="3">
    <source>
        <dbReference type="Proteomes" id="UP001162131"/>
    </source>
</evidence>
<sequence>MGFLKVCIRSLIVFYFIVTSLMILNNSASWTSGFVSGYNQVHFHIKLVTGITFPNLTTVIQNYPETCLTIVGALGLVLSFLTVLNNNVGTLGLLLFTMLKATPKFYHIQDISAASLNVSGDLLLIGALFMILLDEEYARYAEIESATQKIDKKRE</sequence>
<keyword evidence="1" id="KW-1133">Transmembrane helix</keyword>
<feature type="transmembrane region" description="Helical" evidence="1">
    <location>
        <begin position="70"/>
        <end position="99"/>
    </location>
</feature>
<feature type="transmembrane region" description="Helical" evidence="1">
    <location>
        <begin position="7"/>
        <end position="24"/>
    </location>
</feature>
<dbReference type="EMBL" id="CAJZBQ010000009">
    <property type="protein sequence ID" value="CAG9312748.1"/>
    <property type="molecule type" value="Genomic_DNA"/>
</dbReference>
<evidence type="ECO:0000313" key="2">
    <source>
        <dbReference type="EMBL" id="CAG9312748.1"/>
    </source>
</evidence>
<name>A0AAU9IKP5_9CILI</name>
<dbReference type="Proteomes" id="UP001162131">
    <property type="component" value="Unassembled WGS sequence"/>
</dbReference>
<comment type="caution">
    <text evidence="2">The sequence shown here is derived from an EMBL/GenBank/DDBJ whole genome shotgun (WGS) entry which is preliminary data.</text>
</comment>